<dbReference type="Pfam" id="PF14311">
    <property type="entry name" value="DUF4379"/>
    <property type="match status" value="1"/>
</dbReference>
<dbReference type="EMBL" id="GU071086">
    <property type="protein sequence ID" value="ADB04114.1"/>
    <property type="molecule type" value="Genomic_DNA"/>
</dbReference>
<dbReference type="RefSeq" id="YP_003407076.1">
    <property type="nucleotide sequence ID" value="NC_013756.1"/>
</dbReference>
<keyword evidence="3" id="KW-1185">Reference proteome</keyword>
<gene>
    <name evidence="2" type="ORF">MAR_ORF347</name>
</gene>
<proteinExistence type="predicted"/>
<organismHost>
    <name type="scientific">Acanthamoeba</name>
    <dbReference type="NCBI Taxonomy" id="5754"/>
</organismHost>
<dbReference type="InterPro" id="IPR025487">
    <property type="entry name" value="DUF4379"/>
</dbReference>
<dbReference type="Proteomes" id="UP000029780">
    <property type="component" value="Segment"/>
</dbReference>
<dbReference type="GeneID" id="8746584"/>
<organism evidence="2 3">
    <name type="scientific">Marseillevirus marseillevirus</name>
    <name type="common">GBM</name>
    <dbReference type="NCBI Taxonomy" id="694581"/>
    <lineage>
        <taxon>Viruses</taxon>
        <taxon>Varidnaviria</taxon>
        <taxon>Bamfordvirae</taxon>
        <taxon>Nucleocytoviricota</taxon>
        <taxon>Megaviricetes</taxon>
        <taxon>Pimascovirales</taxon>
        <taxon>Pimascovirales incertae sedis</taxon>
        <taxon>Marseilleviridae</taxon>
        <taxon>Marseillevirus</taxon>
        <taxon>Marseillevirus massiliense</taxon>
    </lineage>
</organism>
<feature type="domain" description="Treble clef zinc finger" evidence="1">
    <location>
        <begin position="148"/>
        <end position="200"/>
    </location>
</feature>
<protein>
    <submittedName>
        <fullName evidence="2">Zinc-ribbon-containing protein</fullName>
    </submittedName>
</protein>
<evidence type="ECO:0000313" key="3">
    <source>
        <dbReference type="Proteomes" id="UP000029780"/>
    </source>
</evidence>
<evidence type="ECO:0000313" key="2">
    <source>
        <dbReference type="EMBL" id="ADB04114.1"/>
    </source>
</evidence>
<dbReference type="KEGG" id="vg:8746584"/>
<evidence type="ECO:0000259" key="1">
    <source>
        <dbReference type="Pfam" id="PF14311"/>
    </source>
</evidence>
<dbReference type="OrthoDB" id="7350at10239"/>
<name>D2XAY7_GBMV</name>
<accession>D2XAY7</accession>
<reference evidence="2 3" key="1">
    <citation type="journal article" date="2009" name="Proc. Natl. Acad. Sci. U.S.A.">
        <title>Giant Marseillevirus highlights the role of amoebae as a melting pot in emergence of chimeric microorganisms.</title>
        <authorList>
            <person name="Boyer M."/>
            <person name="Yutin N."/>
            <person name="Pagnier I."/>
            <person name="Barrassi L."/>
            <person name="Fournous G."/>
            <person name="Espinosa L."/>
            <person name="Robert C."/>
            <person name="Azza S."/>
            <person name="Sun S."/>
            <person name="Rossmann M.G."/>
            <person name="Suzan-Monti M."/>
            <person name="La Scola B."/>
            <person name="Koonin E.V."/>
            <person name="Raoult D."/>
        </authorList>
    </citation>
    <scope>NUCLEOTIDE SEQUENCE [LARGE SCALE GENOMIC DNA]</scope>
    <source>
        <strain evidence="2 3">T19</strain>
    </source>
</reference>
<sequence length="216" mass="25077">MRETWEFANTWEGTPKDKIYSRIYFYDNVSKSKMVECKPKGKLCGRRECHSCFSRSFASCDEAQFLVDKNLDALLIAKSSKVSLSFECSKCERVFVAKPCNISKRRKGRYFERGSSRFCPHCSCLSLCDSEECKTCLGRSFASHEKAECWDSERNGKSPRKVFVGSQKKFWFKCGECKHSFETKLVSIRRGYFCPFCEKRRVCNIEECEICGERKG</sequence>